<dbReference type="OrthoDB" id="1903883at2"/>
<keyword evidence="1" id="KW-0472">Membrane</keyword>
<keyword evidence="3" id="KW-1185">Reference proteome</keyword>
<dbReference type="AlphaFoldDB" id="A0A1D7XJJ3"/>
<protein>
    <recommendedName>
        <fullName evidence="4">ABC transporter permease</fullName>
    </recommendedName>
</protein>
<evidence type="ECO:0008006" key="4">
    <source>
        <dbReference type="Google" id="ProtNLM"/>
    </source>
</evidence>
<feature type="transmembrane region" description="Helical" evidence="1">
    <location>
        <begin position="171"/>
        <end position="190"/>
    </location>
</feature>
<reference evidence="3" key="1">
    <citation type="submission" date="2016-09" db="EMBL/GenBank/DDBJ databases">
        <title>Genomics of Clostridium taeniosporum, an organism which forms endospores with ribbon-like appendages.</title>
        <authorList>
            <person name="Walker J.R."/>
        </authorList>
    </citation>
    <scope>NUCLEOTIDE SEQUENCE [LARGE SCALE GENOMIC DNA]</scope>
    <source>
        <strain evidence="3">1/k</strain>
    </source>
</reference>
<feature type="transmembrane region" description="Helical" evidence="1">
    <location>
        <begin position="12"/>
        <end position="31"/>
    </location>
</feature>
<keyword evidence="1" id="KW-1133">Transmembrane helix</keyword>
<dbReference type="Proteomes" id="UP000094652">
    <property type="component" value="Chromosome"/>
</dbReference>
<feature type="transmembrane region" description="Helical" evidence="1">
    <location>
        <begin position="104"/>
        <end position="127"/>
    </location>
</feature>
<accession>A0A1D7XJJ3</accession>
<keyword evidence="1" id="KW-0812">Transmembrane</keyword>
<feature type="transmembrane region" description="Helical" evidence="1">
    <location>
        <begin position="321"/>
        <end position="342"/>
    </location>
</feature>
<evidence type="ECO:0000313" key="2">
    <source>
        <dbReference type="EMBL" id="AOR23514.1"/>
    </source>
</evidence>
<sequence length="350" mass="40229">MKTYLNKALIYQWFNSAKFAIIAGVLFWGIYSNSIIDNVYMNILHGVSIFNSNEFETVGLEKYFILGLIFLVIYMLTFGVNKRNTEIFLSSGPYTKKQIKFNELICYMITLGVFVLTYLYISITFYIRNRESFIMLNGYSTIIMIEIIKIILLGMLGIIIMLIIEAMFSNSMVGLVFMMVIPISFLFSVLEKFFSYHHRWINMVTFEDYSIDKELNGFRSCGIFDGYLRVNEIRMRNLFIASLILIAIILVFLLILNYVQRKNSLENNVGFFASIWSKNIVVIYISVTFGIILSDLVLGGYKDKFTVPYYLSKKISVGSYLTGLGVDLGLSAVVGILIYIIFKKISKKLA</sequence>
<organism evidence="2 3">
    <name type="scientific">Clostridium taeniosporum</name>
    <dbReference type="NCBI Taxonomy" id="394958"/>
    <lineage>
        <taxon>Bacteria</taxon>
        <taxon>Bacillati</taxon>
        <taxon>Bacillota</taxon>
        <taxon>Clostridia</taxon>
        <taxon>Eubacteriales</taxon>
        <taxon>Clostridiaceae</taxon>
        <taxon>Clostridium</taxon>
    </lineage>
</organism>
<evidence type="ECO:0000313" key="3">
    <source>
        <dbReference type="Proteomes" id="UP000094652"/>
    </source>
</evidence>
<feature type="transmembrane region" description="Helical" evidence="1">
    <location>
        <begin position="280"/>
        <end position="301"/>
    </location>
</feature>
<name>A0A1D7XJJ3_9CLOT</name>
<dbReference type="KEGG" id="ctae:BGI42_07095"/>
<dbReference type="RefSeq" id="WP_069679665.1">
    <property type="nucleotide sequence ID" value="NZ_CP017253.2"/>
</dbReference>
<evidence type="ECO:0000256" key="1">
    <source>
        <dbReference type="SAM" id="Phobius"/>
    </source>
</evidence>
<feature type="transmembrane region" description="Helical" evidence="1">
    <location>
        <begin position="139"/>
        <end position="164"/>
    </location>
</feature>
<dbReference type="EMBL" id="CP017253">
    <property type="protein sequence ID" value="AOR23514.1"/>
    <property type="molecule type" value="Genomic_DNA"/>
</dbReference>
<feature type="transmembrane region" description="Helical" evidence="1">
    <location>
        <begin position="63"/>
        <end position="80"/>
    </location>
</feature>
<feature type="transmembrane region" description="Helical" evidence="1">
    <location>
        <begin position="238"/>
        <end position="259"/>
    </location>
</feature>
<dbReference type="STRING" id="394958.BGI42_07095"/>
<gene>
    <name evidence="2" type="ORF">BGI42_07095</name>
</gene>
<proteinExistence type="predicted"/>